<sequence length="177" mass="19717">MDYASTFGWDVVDETEEDTAAGTLRVVTWEISSGVDLSYSLDDATGCPYVFVTAAIPSQRQAFIDHAEDHLEVFSREELITFHDGADTVEERAGALLMLALSSPPEFDEDSQVRVVEGLRDPRNDLREAAIYATGYTPARRYVPMLREIALHDPVQQLRDNAQDMLVAYEEAGIGEE</sequence>
<keyword evidence="2" id="KW-1185">Reference proteome</keyword>
<accession>A0ABX8RZ35</accession>
<protein>
    <recommendedName>
        <fullName evidence="3">HEAT repeat domain-containing protein</fullName>
    </recommendedName>
</protein>
<organism evidence="1 2">
    <name type="scientific">Nocardia iowensis</name>
    <dbReference type="NCBI Taxonomy" id="204891"/>
    <lineage>
        <taxon>Bacteria</taxon>
        <taxon>Bacillati</taxon>
        <taxon>Actinomycetota</taxon>
        <taxon>Actinomycetes</taxon>
        <taxon>Mycobacteriales</taxon>
        <taxon>Nocardiaceae</taxon>
        <taxon>Nocardia</taxon>
    </lineage>
</organism>
<evidence type="ECO:0000313" key="1">
    <source>
        <dbReference type="EMBL" id="QXN94944.1"/>
    </source>
</evidence>
<proteinExistence type="predicted"/>
<name>A0ABX8RZ35_NOCIO</name>
<gene>
    <name evidence="1" type="ORF">KV110_18985</name>
</gene>
<reference evidence="1 2" key="1">
    <citation type="submission" date="2021-07" db="EMBL/GenBank/DDBJ databases">
        <title>Whole Genome Sequence of Nocardia Iowensis.</title>
        <authorList>
            <person name="Lamm A."/>
            <person name="Collins-Fairclough A.M."/>
            <person name="Bunk B."/>
            <person name="Sproer C."/>
        </authorList>
    </citation>
    <scope>NUCLEOTIDE SEQUENCE [LARGE SCALE GENOMIC DNA]</scope>
    <source>
        <strain evidence="1 2">NRRL 5646</strain>
    </source>
</reference>
<dbReference type="Proteomes" id="UP000694257">
    <property type="component" value="Chromosome"/>
</dbReference>
<dbReference type="RefSeq" id="WP_218477668.1">
    <property type="nucleotide sequence ID" value="NZ_BAABJN010000007.1"/>
</dbReference>
<dbReference type="EMBL" id="CP078145">
    <property type="protein sequence ID" value="QXN94944.1"/>
    <property type="molecule type" value="Genomic_DNA"/>
</dbReference>
<evidence type="ECO:0000313" key="2">
    <source>
        <dbReference type="Proteomes" id="UP000694257"/>
    </source>
</evidence>
<evidence type="ECO:0008006" key="3">
    <source>
        <dbReference type="Google" id="ProtNLM"/>
    </source>
</evidence>